<reference evidence="2" key="1">
    <citation type="journal article" date="2019" name="Int. J. Syst. Evol. Microbiol.">
        <title>The Global Catalogue of Microorganisms (GCM) 10K type strain sequencing project: providing services to taxonomists for standard genome sequencing and annotation.</title>
        <authorList>
            <consortium name="The Broad Institute Genomics Platform"/>
            <consortium name="The Broad Institute Genome Sequencing Center for Infectious Disease"/>
            <person name="Wu L."/>
            <person name="Ma J."/>
        </authorList>
    </citation>
    <scope>NUCLEOTIDE SEQUENCE [LARGE SCALE GENOMIC DNA]</scope>
    <source>
        <strain evidence="2">CCUG 56029</strain>
    </source>
</reference>
<evidence type="ECO:0000313" key="1">
    <source>
        <dbReference type="EMBL" id="MFD1882320.1"/>
    </source>
</evidence>
<evidence type="ECO:0000313" key="2">
    <source>
        <dbReference type="Proteomes" id="UP001597213"/>
    </source>
</evidence>
<dbReference type="Proteomes" id="UP001597213">
    <property type="component" value="Unassembled WGS sequence"/>
</dbReference>
<organism evidence="1 2">
    <name type="scientific">Paracoccus pacificus</name>
    <dbReference type="NCBI Taxonomy" id="1463598"/>
    <lineage>
        <taxon>Bacteria</taxon>
        <taxon>Pseudomonadati</taxon>
        <taxon>Pseudomonadota</taxon>
        <taxon>Alphaproteobacteria</taxon>
        <taxon>Rhodobacterales</taxon>
        <taxon>Paracoccaceae</taxon>
        <taxon>Paracoccus</taxon>
    </lineage>
</organism>
<protein>
    <submittedName>
        <fullName evidence="1">23S rRNA (Adenine(2030)-N(6))-methyltransferase RlmJ</fullName>
    </submittedName>
</protein>
<feature type="non-terminal residue" evidence="1">
    <location>
        <position position="1"/>
    </location>
</feature>
<comment type="caution">
    <text evidence="1">The sequence shown here is derived from an EMBL/GenBank/DDBJ whole genome shotgun (WGS) entry which is preliminary data.</text>
</comment>
<dbReference type="InterPro" id="IPR029063">
    <property type="entry name" value="SAM-dependent_MTases_sf"/>
</dbReference>
<dbReference type="SUPFAM" id="SSF53335">
    <property type="entry name" value="S-adenosyl-L-methionine-dependent methyltransferases"/>
    <property type="match status" value="1"/>
</dbReference>
<sequence>FPPARPGHGMVGSGMFILNPPWGTEGEDARLSETFGRIAPQ</sequence>
<dbReference type="EMBL" id="JBHUEN010000031">
    <property type="protein sequence ID" value="MFD1882320.1"/>
    <property type="molecule type" value="Genomic_DNA"/>
</dbReference>
<gene>
    <name evidence="1" type="ORF">ACFSCT_11405</name>
</gene>
<proteinExistence type="predicted"/>
<accession>A0ABW4R8I4</accession>
<name>A0ABW4R8I4_9RHOB</name>
<keyword evidence="2" id="KW-1185">Reference proteome</keyword>